<proteinExistence type="predicted"/>
<reference evidence="2 3" key="1">
    <citation type="journal article" date="2022" name="Front. Cell. Infect. Microbiol.">
        <title>The Genomes of Two Strains of Taenia crassiceps the Animal Model for the Study of Human Cysticercosis.</title>
        <authorList>
            <person name="Bobes R.J."/>
            <person name="Estrada K."/>
            <person name="Rios-Valencia D.G."/>
            <person name="Calderon-Gallegos A."/>
            <person name="de la Torre P."/>
            <person name="Carrero J.C."/>
            <person name="Sanchez-Flores A."/>
            <person name="Laclette J.P."/>
        </authorList>
    </citation>
    <scope>NUCLEOTIDE SEQUENCE [LARGE SCALE GENOMIC DNA]</scope>
    <source>
        <strain evidence="2">WFUcys</strain>
    </source>
</reference>
<gene>
    <name evidence="2" type="ORF">TcWFU_008955</name>
</gene>
<evidence type="ECO:0000313" key="3">
    <source>
        <dbReference type="Proteomes" id="UP001651158"/>
    </source>
</evidence>
<organism evidence="2 3">
    <name type="scientific">Taenia crassiceps</name>
    <dbReference type="NCBI Taxonomy" id="6207"/>
    <lineage>
        <taxon>Eukaryota</taxon>
        <taxon>Metazoa</taxon>
        <taxon>Spiralia</taxon>
        <taxon>Lophotrochozoa</taxon>
        <taxon>Platyhelminthes</taxon>
        <taxon>Cestoda</taxon>
        <taxon>Eucestoda</taxon>
        <taxon>Cyclophyllidea</taxon>
        <taxon>Taeniidae</taxon>
        <taxon>Taenia</taxon>
    </lineage>
</organism>
<name>A0ABR4Q3A5_9CEST</name>
<dbReference type="Proteomes" id="UP001651158">
    <property type="component" value="Unassembled WGS sequence"/>
</dbReference>
<comment type="caution">
    <text evidence="2">The sequence shown here is derived from an EMBL/GenBank/DDBJ whole genome shotgun (WGS) entry which is preliminary data.</text>
</comment>
<dbReference type="EMBL" id="JAKROA010000014">
    <property type="protein sequence ID" value="KAL5104148.1"/>
    <property type="molecule type" value="Genomic_DNA"/>
</dbReference>
<protein>
    <submittedName>
        <fullName evidence="2">Uncharacterized protein</fullName>
    </submittedName>
</protein>
<evidence type="ECO:0000313" key="2">
    <source>
        <dbReference type="EMBL" id="KAL5104148.1"/>
    </source>
</evidence>
<keyword evidence="3" id="KW-1185">Reference proteome</keyword>
<accession>A0ABR4Q3A5</accession>
<evidence type="ECO:0000256" key="1">
    <source>
        <dbReference type="SAM" id="MobiDB-lite"/>
    </source>
</evidence>
<feature type="compositionally biased region" description="Polar residues" evidence="1">
    <location>
        <begin position="1"/>
        <end position="22"/>
    </location>
</feature>
<sequence length="143" mass="16104">MHLRPSRTTSLEAHVASSNYRPTLSHPEIAEQQEGMLTKTIIGLEHFSVLSSQQVVAPSPHNEHFDASTRMMHLVLQHPNANVRSPQESTPLTHAPSALTHFSFLSAVGTIAVERVFQSRRCILTSLVCRTSHWQKPYLLRDF</sequence>
<feature type="region of interest" description="Disordered" evidence="1">
    <location>
        <begin position="1"/>
        <end position="26"/>
    </location>
</feature>